<keyword evidence="1" id="KW-0812">Transmembrane</keyword>
<reference evidence="2 3" key="1">
    <citation type="journal article" date="2021" name="MBio">
        <title>A New Model Trypanosomatid, Novymonas esmeraldas: Genomic Perception of Its 'Candidatus Pandoraea novymonadis' Endosymbiont.</title>
        <authorList>
            <person name="Zakharova A."/>
            <person name="Saura A."/>
            <person name="Butenko A."/>
            <person name="Podesvova L."/>
            <person name="Warmusova S."/>
            <person name="Kostygov A.Y."/>
            <person name="Nenarokova A."/>
            <person name="Lukes J."/>
            <person name="Opperdoes F.R."/>
            <person name="Yurchenko V."/>
        </authorList>
    </citation>
    <scope>NUCLEOTIDE SEQUENCE [LARGE SCALE GENOMIC DNA]</scope>
    <source>
        <strain evidence="2 3">E262AT.01</strain>
    </source>
</reference>
<proteinExistence type="predicted"/>
<feature type="transmembrane region" description="Helical" evidence="1">
    <location>
        <begin position="76"/>
        <end position="95"/>
    </location>
</feature>
<sequence length="220" mass="22850">MGAATSAIAAVLETAADSHGDHSRRYDGPYSSEHHYYSHDAPAYTSTHDYVYNTSPPRATNTDSTSSCSNGTCDSIIGGVICGVVLLSIMGMRIYSCARKRPERSSNVVHVPSTYQLDGASPQVPPPPPPQQLSMYGQGGNMGGGVVPLGYAPDSYAPAAPAQYGYQPQQPLLGYPIMSAPPADGGYCDGGDCNARAPHAVDAVAVLPTPDSSDSNAAKK</sequence>
<protein>
    <submittedName>
        <fullName evidence="2">Uncharacterized protein</fullName>
    </submittedName>
</protein>
<gene>
    <name evidence="2" type="ORF">NESM_000877600</name>
</gene>
<dbReference type="EMBL" id="JAECZO010000211">
    <property type="protein sequence ID" value="KAK7199086.1"/>
    <property type="molecule type" value="Genomic_DNA"/>
</dbReference>
<dbReference type="Proteomes" id="UP001430356">
    <property type="component" value="Unassembled WGS sequence"/>
</dbReference>
<evidence type="ECO:0000313" key="3">
    <source>
        <dbReference type="Proteomes" id="UP001430356"/>
    </source>
</evidence>
<keyword evidence="1" id="KW-1133">Transmembrane helix</keyword>
<evidence type="ECO:0000313" key="2">
    <source>
        <dbReference type="EMBL" id="KAK7199086.1"/>
    </source>
</evidence>
<comment type="caution">
    <text evidence="2">The sequence shown here is derived from an EMBL/GenBank/DDBJ whole genome shotgun (WGS) entry which is preliminary data.</text>
</comment>
<organism evidence="2 3">
    <name type="scientific">Novymonas esmeraldas</name>
    <dbReference type="NCBI Taxonomy" id="1808958"/>
    <lineage>
        <taxon>Eukaryota</taxon>
        <taxon>Discoba</taxon>
        <taxon>Euglenozoa</taxon>
        <taxon>Kinetoplastea</taxon>
        <taxon>Metakinetoplastina</taxon>
        <taxon>Trypanosomatida</taxon>
        <taxon>Trypanosomatidae</taxon>
        <taxon>Novymonas</taxon>
    </lineage>
</organism>
<dbReference type="AlphaFoldDB" id="A0AAW0F024"/>
<evidence type="ECO:0000256" key="1">
    <source>
        <dbReference type="SAM" id="Phobius"/>
    </source>
</evidence>
<name>A0AAW0F024_9TRYP</name>
<keyword evidence="3" id="KW-1185">Reference proteome</keyword>
<accession>A0AAW0F024</accession>
<keyword evidence="1" id="KW-0472">Membrane</keyword>